<protein>
    <submittedName>
        <fullName evidence="7">Probable inactive tRNA-specific adenosine deaminase-like protein 3</fullName>
    </submittedName>
</protein>
<evidence type="ECO:0000313" key="6">
    <source>
        <dbReference type="Proteomes" id="UP001652624"/>
    </source>
</evidence>
<feature type="domain" description="CMP/dCMP-type deaminase" evidence="5">
    <location>
        <begin position="219"/>
        <end position="369"/>
    </location>
</feature>
<dbReference type="SUPFAM" id="SSF53927">
    <property type="entry name" value="Cytidine deaminase-like"/>
    <property type="match status" value="1"/>
</dbReference>
<dbReference type="PANTHER" id="PTHR11079">
    <property type="entry name" value="CYTOSINE DEAMINASE FAMILY MEMBER"/>
    <property type="match status" value="1"/>
</dbReference>
<comment type="cofactor">
    <cofactor evidence="1">
        <name>Zn(2+)</name>
        <dbReference type="ChEBI" id="CHEBI:29105"/>
    </cofactor>
</comment>
<dbReference type="Proteomes" id="UP001652624">
    <property type="component" value="Chromosome 23"/>
</dbReference>
<dbReference type="Pfam" id="PF00383">
    <property type="entry name" value="dCMP_cyt_deam_1"/>
    <property type="match status" value="1"/>
</dbReference>
<evidence type="ECO:0000256" key="1">
    <source>
        <dbReference type="ARBA" id="ARBA00001947"/>
    </source>
</evidence>
<dbReference type="Gene3D" id="3.40.140.10">
    <property type="entry name" value="Cytidine Deaminase, domain 2"/>
    <property type="match status" value="1"/>
</dbReference>
<feature type="compositionally biased region" description="Basic and acidic residues" evidence="4">
    <location>
        <begin position="25"/>
        <end position="39"/>
    </location>
</feature>
<dbReference type="GeneID" id="103115131"/>
<reference evidence="7" key="1">
    <citation type="submission" date="2025-08" db="UniProtKB">
        <authorList>
            <consortium name="RefSeq"/>
        </authorList>
    </citation>
    <scope>IDENTIFICATION</scope>
</reference>
<dbReference type="PANTHER" id="PTHR11079:SF156">
    <property type="entry name" value="INACTIVE TRNA-SPECIFIC ADENOSINE DEAMINASE-LIKE PROTEIN 3-RELATED"/>
    <property type="match status" value="1"/>
</dbReference>
<dbReference type="RefSeq" id="XP_060038016.1">
    <property type="nucleotide sequence ID" value="XM_060182033.1"/>
</dbReference>
<dbReference type="PROSITE" id="PS51747">
    <property type="entry name" value="CYT_DCMP_DEAMINASES_2"/>
    <property type="match status" value="1"/>
</dbReference>
<name>A0ABM3WN72_ERIEU</name>
<dbReference type="InterPro" id="IPR002125">
    <property type="entry name" value="CMP_dCMP_dom"/>
</dbReference>
<keyword evidence="6" id="KW-1185">Reference proteome</keyword>
<evidence type="ECO:0000313" key="7">
    <source>
        <dbReference type="RefSeq" id="XP_060038016.1"/>
    </source>
</evidence>
<feature type="region of interest" description="Disordered" evidence="4">
    <location>
        <begin position="1"/>
        <end position="79"/>
    </location>
</feature>
<dbReference type="InterPro" id="IPR016193">
    <property type="entry name" value="Cytidine_deaminase-like"/>
</dbReference>
<evidence type="ECO:0000256" key="4">
    <source>
        <dbReference type="SAM" id="MobiDB-lite"/>
    </source>
</evidence>
<feature type="compositionally biased region" description="Acidic residues" evidence="4">
    <location>
        <begin position="43"/>
        <end position="54"/>
    </location>
</feature>
<organism evidence="6 7">
    <name type="scientific">Erinaceus europaeus</name>
    <name type="common">Western European hedgehog</name>
    <dbReference type="NCBI Taxonomy" id="9365"/>
    <lineage>
        <taxon>Eukaryota</taxon>
        <taxon>Metazoa</taxon>
        <taxon>Chordata</taxon>
        <taxon>Craniata</taxon>
        <taxon>Vertebrata</taxon>
        <taxon>Euteleostomi</taxon>
        <taxon>Mammalia</taxon>
        <taxon>Eutheria</taxon>
        <taxon>Laurasiatheria</taxon>
        <taxon>Eulipotyphla</taxon>
        <taxon>Erinaceidae</taxon>
        <taxon>Erinaceinae</taxon>
        <taxon>Erinaceus</taxon>
    </lineage>
</organism>
<gene>
    <name evidence="7" type="primary">ADAT3</name>
</gene>
<evidence type="ECO:0000256" key="3">
    <source>
        <dbReference type="ARBA" id="ARBA00038160"/>
    </source>
</evidence>
<accession>A0ABM3WN72</accession>
<dbReference type="CDD" id="cd01285">
    <property type="entry name" value="nucleoside_deaminase"/>
    <property type="match status" value="1"/>
</dbReference>
<evidence type="ECO:0000259" key="5">
    <source>
        <dbReference type="PROSITE" id="PS51747"/>
    </source>
</evidence>
<sequence>MAAGLEPRGKSLQLEEETPAAQKGTTEHQGEVLDPRGENTDPQAEETLELEEDSLGAQGHVARQQAESPDPRGEPAEPWDVQPVLSELQAEPVELLPAVAAPVLEPQETARLVAAVRALHPLPGLPHLKRVRGGACPGPPHLLLCLARAPGLPPPLSALLPGLDVRGLGAPLPVRVPARRPLTPEQRERARAAWPTAFREDAQLARALDGRLFPGPERAALRAHMAGAVRAALRARARGLRAVGAVAVEPGSGRVLATAHDARGPCRPLRHAAMECLDLVARGQGGGAHGPPAPAPPACAPAPGPDGQPYLCTGCDVLLTREPCVMCAMALLHSRVRRVFYGAPSPDGALGTRFRVHAHPDLNHRFQVFRGLLEAQCRELDPDP</sequence>
<evidence type="ECO:0000256" key="2">
    <source>
        <dbReference type="ARBA" id="ARBA00022694"/>
    </source>
</evidence>
<proteinExistence type="inferred from homology"/>
<comment type="similarity">
    <text evidence="3">Belongs to the cytidine and deoxycytidylate deaminase family. ADAT3 subfamily.</text>
</comment>
<keyword evidence="2" id="KW-0819">tRNA processing</keyword>